<dbReference type="EMBL" id="CP036266">
    <property type="protein sequence ID" value="QDT20100.1"/>
    <property type="molecule type" value="Genomic_DNA"/>
</dbReference>
<reference evidence="1 2" key="1">
    <citation type="submission" date="2019-02" db="EMBL/GenBank/DDBJ databases">
        <title>Deep-cultivation of Planctomycetes and their phenomic and genomic characterization uncovers novel biology.</title>
        <authorList>
            <person name="Wiegand S."/>
            <person name="Jogler M."/>
            <person name="Boedeker C."/>
            <person name="Pinto D."/>
            <person name="Vollmers J."/>
            <person name="Rivas-Marin E."/>
            <person name="Kohn T."/>
            <person name="Peeters S.H."/>
            <person name="Heuer A."/>
            <person name="Rast P."/>
            <person name="Oberbeckmann S."/>
            <person name="Bunk B."/>
            <person name="Jeske O."/>
            <person name="Meyerdierks A."/>
            <person name="Storesund J.E."/>
            <person name="Kallscheuer N."/>
            <person name="Luecker S."/>
            <person name="Lage O.M."/>
            <person name="Pohl T."/>
            <person name="Merkel B.J."/>
            <person name="Hornburger P."/>
            <person name="Mueller R.-W."/>
            <person name="Bruemmer F."/>
            <person name="Labrenz M."/>
            <person name="Spormann A.M."/>
            <person name="Op den Camp H."/>
            <person name="Overmann J."/>
            <person name="Amann R."/>
            <person name="Jetten M.S.M."/>
            <person name="Mascher T."/>
            <person name="Medema M.H."/>
            <person name="Devos D.P."/>
            <person name="Kaster A.-K."/>
            <person name="Ovreas L."/>
            <person name="Rohde M."/>
            <person name="Galperin M.Y."/>
            <person name="Jogler C."/>
        </authorList>
    </citation>
    <scope>NUCLEOTIDE SEQUENCE [LARGE SCALE GENOMIC DNA]</scope>
    <source>
        <strain evidence="1 2">HG66A1</strain>
    </source>
</reference>
<gene>
    <name evidence="1" type="ORF">HG66A1_18850</name>
</gene>
<name>A0A517PL47_9PLAN</name>
<dbReference type="GO" id="GO:0003676">
    <property type="term" value="F:nucleic acid binding"/>
    <property type="evidence" value="ECO:0007669"/>
    <property type="project" value="InterPro"/>
</dbReference>
<dbReference type="RefSeq" id="WP_145182423.1">
    <property type="nucleotide sequence ID" value="NZ_CP036266.1"/>
</dbReference>
<dbReference type="AlphaFoldDB" id="A0A517PL47"/>
<proteinExistence type="predicted"/>
<evidence type="ECO:0008006" key="3">
    <source>
        <dbReference type="Google" id="ProtNLM"/>
    </source>
</evidence>
<dbReference type="OrthoDB" id="7059891at2"/>
<dbReference type="InterPro" id="IPR011856">
    <property type="entry name" value="tRNA_endonuc-like_dom_sf"/>
</dbReference>
<protein>
    <recommendedName>
        <fullName evidence="3">DUF5655 domain-containing protein</fullName>
    </recommendedName>
</protein>
<evidence type="ECO:0000313" key="1">
    <source>
        <dbReference type="EMBL" id="QDT20100.1"/>
    </source>
</evidence>
<sequence length="287" mass="33319">MEPTPLPIASKLSIRECGYNEYWLQDQIYENPSCLGLGELDAIDKERRQSSGGRLDLLMKNAEDDAMYEVEIMLGDTDESHIIRTIEYWDNEKRRWPQRQHTAVLVAESITRRFFNVIHLLSHSIPIIAIQANIIEVCGVRSLHFTKVLDTYEEIDDGAAPDNKSYDLSYWKERASWVIENAKALQEVSEEILEHSELNYTKFYIAITLNSNSYCFLHKRSDGKSLFEFRIPDHLLEEAKELLDSISITYISKSKRLRFTSDKKTIEQHKDVFKKLTAISGEYWAAS</sequence>
<organism evidence="1 2">
    <name type="scientific">Gimesia chilikensis</name>
    <dbReference type="NCBI Taxonomy" id="2605989"/>
    <lineage>
        <taxon>Bacteria</taxon>
        <taxon>Pseudomonadati</taxon>
        <taxon>Planctomycetota</taxon>
        <taxon>Planctomycetia</taxon>
        <taxon>Planctomycetales</taxon>
        <taxon>Planctomycetaceae</taxon>
        <taxon>Gimesia</taxon>
    </lineage>
</organism>
<keyword evidence="2" id="KW-1185">Reference proteome</keyword>
<evidence type="ECO:0000313" key="2">
    <source>
        <dbReference type="Proteomes" id="UP000320421"/>
    </source>
</evidence>
<dbReference type="Proteomes" id="UP000320421">
    <property type="component" value="Chromosome"/>
</dbReference>
<dbReference type="Gene3D" id="3.40.1350.10">
    <property type="match status" value="1"/>
</dbReference>
<accession>A0A517PL47</accession>